<keyword evidence="2" id="KW-1185">Reference proteome</keyword>
<gene>
    <name evidence="1" type="ORF">ACFOLG_07030</name>
</gene>
<name>A0ABV7RET2_9NEIS</name>
<dbReference type="EMBL" id="JBHRXN010000012">
    <property type="protein sequence ID" value="MFC3531937.1"/>
    <property type="molecule type" value="Genomic_DNA"/>
</dbReference>
<proteinExistence type="predicted"/>
<evidence type="ECO:0000313" key="1">
    <source>
        <dbReference type="EMBL" id="MFC3531937.1"/>
    </source>
</evidence>
<dbReference type="Proteomes" id="UP001595741">
    <property type="component" value="Unassembled WGS sequence"/>
</dbReference>
<sequence>MVRTNAVRLYSVEAFEPVNDFNSKIVQWLNEDIVVREHNPPAAFSPVRIQLDNAIRGLQGPAMRGVCRDQLSNLTNTLLSIDLGEYLQERLSDDQINESGFRTARSQGQAKNNGENFVNAIVYLLANLLSHQDEVLVDKGTPPGLKNTLSFRRVIDLQNSGEAGFNINIECDFAIFSRSNPLNAIVISAKTRLKEVFHVGTMWKLFFDMVSDQHCVSKWNLQDVGDVSRIDYCFATADMIPPGGARTQGPDVERDAPRNLIESPLLS</sequence>
<accession>A0ABV7RET2</accession>
<protein>
    <submittedName>
        <fullName evidence="1">Uncharacterized protein</fullName>
    </submittedName>
</protein>
<comment type="caution">
    <text evidence="1">The sequence shown here is derived from an EMBL/GenBank/DDBJ whole genome shotgun (WGS) entry which is preliminary data.</text>
</comment>
<organism evidence="1 2">
    <name type="scientific">Vogesella facilis</name>
    <dbReference type="NCBI Taxonomy" id="1655232"/>
    <lineage>
        <taxon>Bacteria</taxon>
        <taxon>Pseudomonadati</taxon>
        <taxon>Pseudomonadota</taxon>
        <taxon>Betaproteobacteria</taxon>
        <taxon>Neisseriales</taxon>
        <taxon>Chromobacteriaceae</taxon>
        <taxon>Vogesella</taxon>
    </lineage>
</organism>
<dbReference type="RefSeq" id="WP_386090036.1">
    <property type="nucleotide sequence ID" value="NZ_JBHRXN010000012.1"/>
</dbReference>
<evidence type="ECO:0000313" key="2">
    <source>
        <dbReference type="Proteomes" id="UP001595741"/>
    </source>
</evidence>
<reference evidence="2" key="1">
    <citation type="journal article" date="2019" name="Int. J. Syst. Evol. Microbiol.">
        <title>The Global Catalogue of Microorganisms (GCM) 10K type strain sequencing project: providing services to taxonomists for standard genome sequencing and annotation.</title>
        <authorList>
            <consortium name="The Broad Institute Genomics Platform"/>
            <consortium name="The Broad Institute Genome Sequencing Center for Infectious Disease"/>
            <person name="Wu L."/>
            <person name="Ma J."/>
        </authorList>
    </citation>
    <scope>NUCLEOTIDE SEQUENCE [LARGE SCALE GENOMIC DNA]</scope>
    <source>
        <strain evidence="2">KCTC 42742</strain>
    </source>
</reference>